<evidence type="ECO:0000313" key="2">
    <source>
        <dbReference type="EMBL" id="KAG5264837.1"/>
    </source>
</evidence>
<dbReference type="Proteomes" id="UP000823561">
    <property type="component" value="Chromosome 20"/>
</dbReference>
<reference evidence="2" key="1">
    <citation type="submission" date="2020-10" db="EMBL/GenBank/DDBJ databases">
        <title>Chromosome-scale genome assembly of the Allis shad, Alosa alosa.</title>
        <authorList>
            <person name="Margot Z."/>
            <person name="Christophe K."/>
            <person name="Cabau C."/>
            <person name="Louis A."/>
            <person name="Berthelot C."/>
            <person name="Parey E."/>
            <person name="Roest Crollius H."/>
            <person name="Montfort J."/>
            <person name="Robinson-Rechavi M."/>
            <person name="Bucao C."/>
            <person name="Bouchez O."/>
            <person name="Gislard M."/>
            <person name="Lluch J."/>
            <person name="Milhes M."/>
            <person name="Lampietro C."/>
            <person name="Lopez Roques C."/>
            <person name="Donnadieu C."/>
            <person name="Braasch I."/>
            <person name="Desvignes T."/>
            <person name="Postlethwait J."/>
            <person name="Bobe J."/>
            <person name="Guiguen Y."/>
        </authorList>
    </citation>
    <scope>NUCLEOTIDE SEQUENCE</scope>
    <source>
        <strain evidence="2">M-15738</strain>
        <tissue evidence="2">Blood</tissue>
    </source>
</reference>
<feature type="compositionally biased region" description="Low complexity" evidence="1">
    <location>
        <begin position="68"/>
        <end position="80"/>
    </location>
</feature>
<comment type="caution">
    <text evidence="2">The sequence shown here is derived from an EMBL/GenBank/DDBJ whole genome shotgun (WGS) entry which is preliminary data.</text>
</comment>
<feature type="compositionally biased region" description="Low complexity" evidence="1">
    <location>
        <begin position="271"/>
        <end position="288"/>
    </location>
</feature>
<evidence type="ECO:0000256" key="1">
    <source>
        <dbReference type="SAM" id="MobiDB-lite"/>
    </source>
</evidence>
<dbReference type="AlphaFoldDB" id="A0AAV6FUB3"/>
<keyword evidence="3" id="KW-1185">Reference proteome</keyword>
<name>A0AAV6FUB3_9TELE</name>
<evidence type="ECO:0000313" key="3">
    <source>
        <dbReference type="Proteomes" id="UP000823561"/>
    </source>
</evidence>
<protein>
    <submittedName>
        <fullName evidence="2">Uncharacterized protein</fullName>
    </submittedName>
</protein>
<sequence>MIRQRQQKPEMLATVMPTRPEEPLTLAGRNAMTQRNGPNLQPLAKSGRHRKTPALHLSSAPCQDEAAQKSQQPDPQAQPQTAEVDRELENLPPPTRRPLKLAPLPPAPASELKDTQQPAKARGGGRTTAAAVPPPPEPKVGVRKLEGLGGAEACPRKQQPLTPTNSSSSSLGWEPRPSSSQSLKRRAPRQKSPGREQENFISSTPPPTPSTKKCGPLSLSVSPSRLAQDAQVGKGRAPTSSECSSLVEGSPGRARPRLRRIPRLEEDQGRSAPSQAPAPAVSVAGLPPQEKEEEAKPPGHLAQAGGQRAERTERALREATRVLEKASRRTPAPGKASRKMVVNVIPAAVH</sequence>
<dbReference type="EMBL" id="JADWDJ010000020">
    <property type="protein sequence ID" value="KAG5264837.1"/>
    <property type="molecule type" value="Genomic_DNA"/>
</dbReference>
<feature type="region of interest" description="Disordered" evidence="1">
    <location>
        <begin position="1"/>
        <end position="339"/>
    </location>
</feature>
<proteinExistence type="predicted"/>
<organism evidence="2 3">
    <name type="scientific">Alosa alosa</name>
    <name type="common">allis shad</name>
    <dbReference type="NCBI Taxonomy" id="278164"/>
    <lineage>
        <taxon>Eukaryota</taxon>
        <taxon>Metazoa</taxon>
        <taxon>Chordata</taxon>
        <taxon>Craniata</taxon>
        <taxon>Vertebrata</taxon>
        <taxon>Euteleostomi</taxon>
        <taxon>Actinopterygii</taxon>
        <taxon>Neopterygii</taxon>
        <taxon>Teleostei</taxon>
        <taxon>Clupei</taxon>
        <taxon>Clupeiformes</taxon>
        <taxon>Clupeoidei</taxon>
        <taxon>Clupeidae</taxon>
        <taxon>Alosa</taxon>
    </lineage>
</organism>
<accession>A0AAV6FUB3</accession>
<gene>
    <name evidence="2" type="ORF">AALO_G00258570</name>
</gene>
<feature type="compositionally biased region" description="Basic and acidic residues" evidence="1">
    <location>
        <begin position="308"/>
        <end position="327"/>
    </location>
</feature>